<dbReference type="SUPFAM" id="SSF52402">
    <property type="entry name" value="Adenine nucleotide alpha hydrolases-like"/>
    <property type="match status" value="1"/>
</dbReference>
<keyword evidence="11" id="KW-1185">Reference proteome</keyword>
<feature type="domain" description="Lysidine-tRNA(Ile) synthetase C-terminal" evidence="9">
    <location>
        <begin position="375"/>
        <end position="450"/>
    </location>
</feature>
<keyword evidence="2 8" id="KW-0963">Cytoplasm</keyword>
<comment type="subcellular location">
    <subcellularLocation>
        <location evidence="1 8">Cytoplasm</location>
    </subcellularLocation>
</comment>
<keyword evidence="6 8" id="KW-0067">ATP-binding</keyword>
<comment type="domain">
    <text evidence="8">The N-terminal region contains the highly conserved SGGXDS motif, predicted to be a P-loop motif involved in ATP binding.</text>
</comment>
<dbReference type="NCBIfam" id="TIGR02433">
    <property type="entry name" value="lysidine_TilS_C"/>
    <property type="match status" value="1"/>
</dbReference>
<accession>A0A7G9W847</accession>
<dbReference type="EMBL" id="CP058559">
    <property type="protein sequence ID" value="QNO14859.1"/>
    <property type="molecule type" value="Genomic_DNA"/>
</dbReference>
<evidence type="ECO:0000256" key="7">
    <source>
        <dbReference type="ARBA" id="ARBA00048539"/>
    </source>
</evidence>
<dbReference type="PANTHER" id="PTHR43033:SF1">
    <property type="entry name" value="TRNA(ILE)-LYSIDINE SYNTHASE-RELATED"/>
    <property type="match status" value="1"/>
</dbReference>
<evidence type="ECO:0000256" key="4">
    <source>
        <dbReference type="ARBA" id="ARBA00022694"/>
    </source>
</evidence>
<keyword evidence="3 8" id="KW-0436">Ligase</keyword>
<dbReference type="InterPro" id="IPR014729">
    <property type="entry name" value="Rossmann-like_a/b/a_fold"/>
</dbReference>
<gene>
    <name evidence="8 10" type="primary">tilS</name>
    <name evidence="10" type="ORF">HYG86_08750</name>
</gene>
<dbReference type="Proteomes" id="UP000516160">
    <property type="component" value="Chromosome"/>
</dbReference>
<dbReference type="InterPro" id="IPR011063">
    <property type="entry name" value="TilS/TtcA_N"/>
</dbReference>
<evidence type="ECO:0000256" key="8">
    <source>
        <dbReference type="HAMAP-Rule" id="MF_01161"/>
    </source>
</evidence>
<evidence type="ECO:0000259" key="9">
    <source>
        <dbReference type="SMART" id="SM00977"/>
    </source>
</evidence>
<protein>
    <recommendedName>
        <fullName evidence="8">tRNA(Ile)-lysidine synthase</fullName>
        <ecNumber evidence="8">6.3.4.19</ecNumber>
    </recommendedName>
    <alternativeName>
        <fullName evidence="8">tRNA(Ile)-2-lysyl-cytidine synthase</fullName>
    </alternativeName>
    <alternativeName>
        <fullName evidence="8">tRNA(Ile)-lysidine synthetase</fullName>
    </alternativeName>
</protein>
<evidence type="ECO:0000313" key="11">
    <source>
        <dbReference type="Proteomes" id="UP000516160"/>
    </source>
</evidence>
<dbReference type="Pfam" id="PF01171">
    <property type="entry name" value="ATP_bind_3"/>
    <property type="match status" value="1"/>
</dbReference>
<keyword evidence="4 8" id="KW-0819">tRNA processing</keyword>
<reference evidence="10 11" key="1">
    <citation type="submission" date="2020-07" db="EMBL/GenBank/DDBJ databases">
        <title>Alkalicella. sp. LB2 genome.</title>
        <authorList>
            <person name="Postec A."/>
            <person name="Quemeneur M."/>
        </authorList>
    </citation>
    <scope>NUCLEOTIDE SEQUENCE [LARGE SCALE GENOMIC DNA]</scope>
    <source>
        <strain evidence="10 11">LB2</strain>
    </source>
</reference>
<evidence type="ECO:0000256" key="3">
    <source>
        <dbReference type="ARBA" id="ARBA00022598"/>
    </source>
</evidence>
<evidence type="ECO:0000256" key="6">
    <source>
        <dbReference type="ARBA" id="ARBA00022840"/>
    </source>
</evidence>
<evidence type="ECO:0000256" key="2">
    <source>
        <dbReference type="ARBA" id="ARBA00022490"/>
    </source>
</evidence>
<comment type="similarity">
    <text evidence="8">Belongs to the tRNA(Ile)-lysidine synthase family.</text>
</comment>
<proteinExistence type="inferred from homology"/>
<evidence type="ECO:0000256" key="5">
    <source>
        <dbReference type="ARBA" id="ARBA00022741"/>
    </source>
</evidence>
<dbReference type="GO" id="GO:0006400">
    <property type="term" value="P:tRNA modification"/>
    <property type="evidence" value="ECO:0007669"/>
    <property type="project" value="UniProtKB-UniRule"/>
</dbReference>
<dbReference type="PANTHER" id="PTHR43033">
    <property type="entry name" value="TRNA(ILE)-LYSIDINE SYNTHASE-RELATED"/>
    <property type="match status" value="1"/>
</dbReference>
<comment type="catalytic activity">
    <reaction evidence="7 8">
        <text>cytidine(34) in tRNA(Ile2) + L-lysine + ATP = lysidine(34) in tRNA(Ile2) + AMP + diphosphate + H(+)</text>
        <dbReference type="Rhea" id="RHEA:43744"/>
        <dbReference type="Rhea" id="RHEA-COMP:10625"/>
        <dbReference type="Rhea" id="RHEA-COMP:10670"/>
        <dbReference type="ChEBI" id="CHEBI:15378"/>
        <dbReference type="ChEBI" id="CHEBI:30616"/>
        <dbReference type="ChEBI" id="CHEBI:32551"/>
        <dbReference type="ChEBI" id="CHEBI:33019"/>
        <dbReference type="ChEBI" id="CHEBI:82748"/>
        <dbReference type="ChEBI" id="CHEBI:83665"/>
        <dbReference type="ChEBI" id="CHEBI:456215"/>
        <dbReference type="EC" id="6.3.4.19"/>
    </reaction>
</comment>
<dbReference type="HAMAP" id="MF_01161">
    <property type="entry name" value="tRNA_Ile_lys_synt"/>
    <property type="match status" value="1"/>
</dbReference>
<dbReference type="InterPro" id="IPR012094">
    <property type="entry name" value="tRNA_Ile_lys_synt"/>
</dbReference>
<feature type="binding site" evidence="8">
    <location>
        <begin position="27"/>
        <end position="32"/>
    </location>
    <ligand>
        <name>ATP</name>
        <dbReference type="ChEBI" id="CHEBI:30616"/>
    </ligand>
</feature>
<dbReference type="AlphaFoldDB" id="A0A7G9W847"/>
<dbReference type="SMART" id="SM00977">
    <property type="entry name" value="TilS_C"/>
    <property type="match status" value="1"/>
</dbReference>
<comment type="function">
    <text evidence="8">Ligates lysine onto the cytidine present at position 34 of the AUA codon-specific tRNA(Ile) that contains the anticodon CAU, in an ATP-dependent manner. Cytidine is converted to lysidine, thus changing the amino acid specificity of the tRNA from methionine to isoleucine.</text>
</comment>
<keyword evidence="5 8" id="KW-0547">Nucleotide-binding</keyword>
<evidence type="ECO:0000313" key="10">
    <source>
        <dbReference type="EMBL" id="QNO14859.1"/>
    </source>
</evidence>
<dbReference type="KEGG" id="acae:HYG86_08750"/>
<name>A0A7G9W847_ALKCA</name>
<organism evidence="10 11">
    <name type="scientific">Alkalicella caledoniensis</name>
    <dbReference type="NCBI Taxonomy" id="2731377"/>
    <lineage>
        <taxon>Bacteria</taxon>
        <taxon>Bacillati</taxon>
        <taxon>Bacillota</taxon>
        <taxon>Clostridia</taxon>
        <taxon>Eubacteriales</taxon>
        <taxon>Proteinivoracaceae</taxon>
        <taxon>Alkalicella</taxon>
    </lineage>
</organism>
<dbReference type="GO" id="GO:0005524">
    <property type="term" value="F:ATP binding"/>
    <property type="evidence" value="ECO:0007669"/>
    <property type="project" value="UniProtKB-UniRule"/>
</dbReference>
<dbReference type="EC" id="6.3.4.19" evidence="8"/>
<dbReference type="GO" id="GO:0032267">
    <property type="term" value="F:tRNA(Ile)-lysidine synthase activity"/>
    <property type="evidence" value="ECO:0007669"/>
    <property type="project" value="UniProtKB-EC"/>
</dbReference>
<sequence length="456" mass="51773">MLHLENHIKGFIIKYNLKGKKVVVAVSGGPDSIALLYILKNMGLCIHVAHLNHDLRGEESEKDAQFVKYIAKSLGLPYTIEKRQVLQGGSLQNQARKTRYNFLRDVCDKESTNIVALAQHKDDQLETILMNFFRGAGLTGLSGIKEMVNQKGLILLRPLLDFTKKDIMQFLDENSIKYRVDSSNKKDKYSRNKFRLNIIPFLEKELGDGFKSAVINNSKIHKLEEEYFTQEATRVLSLVDKTKEHQGYKLVLDTSLSEYHPALIGWVLRIAFVKNDLYDLRELSSSHYQVLIDSIVTNKATTLQLPNGIKFARWGSNLGFFIKVQEGNKTLENNKNIGVEINKITVHGDEKILITKDLVGNPNHVVDLSNAHMPLTIRKREDGDIIKLSPNGGTKKVKDIFIDKKIAKHNRDEIPLLVDAKNNIIAILGHRVSGPYYIKEGKGHKYYIYINRNGGN</sequence>
<evidence type="ECO:0000256" key="1">
    <source>
        <dbReference type="ARBA" id="ARBA00004496"/>
    </source>
</evidence>
<dbReference type="SUPFAM" id="SSF56037">
    <property type="entry name" value="PheT/TilS domain"/>
    <property type="match status" value="1"/>
</dbReference>
<dbReference type="NCBIfam" id="TIGR02432">
    <property type="entry name" value="lysidine_TilS_N"/>
    <property type="match status" value="1"/>
</dbReference>
<dbReference type="RefSeq" id="WP_213168908.1">
    <property type="nucleotide sequence ID" value="NZ_CP058559.1"/>
</dbReference>
<dbReference type="Pfam" id="PF11734">
    <property type="entry name" value="TilS_C"/>
    <property type="match status" value="1"/>
</dbReference>
<dbReference type="Gene3D" id="3.40.50.620">
    <property type="entry name" value="HUPs"/>
    <property type="match status" value="1"/>
</dbReference>
<dbReference type="GO" id="GO:0005737">
    <property type="term" value="C:cytoplasm"/>
    <property type="evidence" value="ECO:0007669"/>
    <property type="project" value="UniProtKB-SubCell"/>
</dbReference>
<dbReference type="InterPro" id="IPR012795">
    <property type="entry name" value="tRNA_Ile_lys_synt_N"/>
</dbReference>
<dbReference type="CDD" id="cd01992">
    <property type="entry name" value="TilS_N"/>
    <property type="match status" value="1"/>
</dbReference>
<dbReference type="InterPro" id="IPR012796">
    <property type="entry name" value="Lysidine-tRNA-synth_C"/>
</dbReference>